<gene>
    <name evidence="2" type="ORF">OVA965_LOCUS26576</name>
    <name evidence="3" type="ORF">TMI583_LOCUS27314</name>
</gene>
<evidence type="ECO:0000313" key="3">
    <source>
        <dbReference type="EMBL" id="CAF4064538.1"/>
    </source>
</evidence>
<name>A0A8S2PRK9_9BILA</name>
<dbReference type="EMBL" id="CAJNOK010017103">
    <property type="protein sequence ID" value="CAF1257711.1"/>
    <property type="molecule type" value="Genomic_DNA"/>
</dbReference>
<organism evidence="3 4">
    <name type="scientific">Didymodactylos carnosus</name>
    <dbReference type="NCBI Taxonomy" id="1234261"/>
    <lineage>
        <taxon>Eukaryota</taxon>
        <taxon>Metazoa</taxon>
        <taxon>Spiralia</taxon>
        <taxon>Gnathifera</taxon>
        <taxon>Rotifera</taxon>
        <taxon>Eurotatoria</taxon>
        <taxon>Bdelloidea</taxon>
        <taxon>Philodinida</taxon>
        <taxon>Philodinidae</taxon>
        <taxon>Didymodactylos</taxon>
    </lineage>
</organism>
<dbReference type="Proteomes" id="UP000677228">
    <property type="component" value="Unassembled WGS sequence"/>
</dbReference>
<evidence type="ECO:0000313" key="4">
    <source>
        <dbReference type="Proteomes" id="UP000682733"/>
    </source>
</evidence>
<feature type="non-terminal residue" evidence="3">
    <location>
        <position position="1"/>
    </location>
</feature>
<dbReference type="EMBL" id="CAJOBA010038655">
    <property type="protein sequence ID" value="CAF4064538.1"/>
    <property type="molecule type" value="Genomic_DNA"/>
</dbReference>
<evidence type="ECO:0000313" key="2">
    <source>
        <dbReference type="EMBL" id="CAF1257711.1"/>
    </source>
</evidence>
<accession>A0A8S2PRK9</accession>
<feature type="compositionally biased region" description="Acidic residues" evidence="1">
    <location>
        <begin position="23"/>
        <end position="37"/>
    </location>
</feature>
<proteinExistence type="predicted"/>
<dbReference type="Proteomes" id="UP000682733">
    <property type="component" value="Unassembled WGS sequence"/>
</dbReference>
<protein>
    <submittedName>
        <fullName evidence="3">Uncharacterized protein</fullName>
    </submittedName>
</protein>
<evidence type="ECO:0000256" key="1">
    <source>
        <dbReference type="SAM" id="MobiDB-lite"/>
    </source>
</evidence>
<sequence>MKTMTTACPTASPEIEESNFKIDEEESESEDDETDDDCDYTVTTIAQLPVSAGEFLDTIKHCKAPVRYIKKVWNEKIEAGDHCSSDEVAERLRRWTANPFPSGS</sequence>
<dbReference type="AlphaFoldDB" id="A0A8S2PRK9"/>
<reference evidence="3" key="1">
    <citation type="submission" date="2021-02" db="EMBL/GenBank/DDBJ databases">
        <authorList>
            <person name="Nowell W R."/>
        </authorList>
    </citation>
    <scope>NUCLEOTIDE SEQUENCE</scope>
</reference>
<comment type="caution">
    <text evidence="3">The sequence shown here is derived from an EMBL/GenBank/DDBJ whole genome shotgun (WGS) entry which is preliminary data.</text>
</comment>
<feature type="region of interest" description="Disordered" evidence="1">
    <location>
        <begin position="1"/>
        <end position="37"/>
    </location>
</feature>